<dbReference type="InterPro" id="IPR002104">
    <property type="entry name" value="Integrase_catalytic"/>
</dbReference>
<accession>A0A1W1I328</accession>
<name>A0A1W1I328_9BACT</name>
<feature type="domain" description="Tyr recombinase" evidence="5">
    <location>
        <begin position="173"/>
        <end position="382"/>
    </location>
</feature>
<dbReference type="SUPFAM" id="SSF56349">
    <property type="entry name" value="DNA breaking-rejoining enzymes"/>
    <property type="match status" value="1"/>
</dbReference>
<dbReference type="PROSITE" id="PS51900">
    <property type="entry name" value="CB"/>
    <property type="match status" value="1"/>
</dbReference>
<dbReference type="CDD" id="cd01189">
    <property type="entry name" value="INT_ICEBs1_C_like"/>
    <property type="match status" value="1"/>
</dbReference>
<evidence type="ECO:0000256" key="2">
    <source>
        <dbReference type="ARBA" id="ARBA00023125"/>
    </source>
</evidence>
<dbReference type="InterPro" id="IPR050090">
    <property type="entry name" value="Tyrosine_recombinase_XerCD"/>
</dbReference>
<feature type="domain" description="Core-binding (CB)" evidence="6">
    <location>
        <begin position="72"/>
        <end position="152"/>
    </location>
</feature>
<evidence type="ECO:0000256" key="3">
    <source>
        <dbReference type="ARBA" id="ARBA00023172"/>
    </source>
</evidence>
<dbReference type="Gene3D" id="1.10.150.130">
    <property type="match status" value="1"/>
</dbReference>
<dbReference type="GO" id="GO:0003677">
    <property type="term" value="F:DNA binding"/>
    <property type="evidence" value="ECO:0007669"/>
    <property type="project" value="UniProtKB-UniRule"/>
</dbReference>
<dbReference type="GO" id="GO:0006310">
    <property type="term" value="P:DNA recombination"/>
    <property type="evidence" value="ECO:0007669"/>
    <property type="project" value="UniProtKB-KW"/>
</dbReference>
<dbReference type="EMBL" id="LT828648">
    <property type="protein sequence ID" value="SLM47408.1"/>
    <property type="molecule type" value="Genomic_DNA"/>
</dbReference>
<dbReference type="PANTHER" id="PTHR30349:SF91">
    <property type="entry name" value="INTA PROTEIN"/>
    <property type="match status" value="1"/>
</dbReference>
<evidence type="ECO:0000256" key="4">
    <source>
        <dbReference type="PROSITE-ProRule" id="PRU01248"/>
    </source>
</evidence>
<reference evidence="7 8" key="1">
    <citation type="submission" date="2017-03" db="EMBL/GenBank/DDBJ databases">
        <authorList>
            <person name="Afonso C.L."/>
            <person name="Miller P.J."/>
            <person name="Scott M.A."/>
            <person name="Spackman E."/>
            <person name="Goraichik I."/>
            <person name="Dimitrov K.M."/>
            <person name="Suarez D.L."/>
            <person name="Swayne D.E."/>
        </authorList>
    </citation>
    <scope>NUCLEOTIDE SEQUENCE [LARGE SCALE GENOMIC DNA]</scope>
    <source>
        <strain evidence="7">Genome sequencing of Nitrospira japonica strain NJ11</strain>
    </source>
</reference>
<keyword evidence="8" id="KW-1185">Reference proteome</keyword>
<dbReference type="InterPro" id="IPR004107">
    <property type="entry name" value="Integrase_SAM-like_N"/>
</dbReference>
<dbReference type="STRING" id="1325564.NSJP_1236"/>
<dbReference type="Proteomes" id="UP000192042">
    <property type="component" value="Chromosome I"/>
</dbReference>
<dbReference type="InterPro" id="IPR011010">
    <property type="entry name" value="DNA_brk_join_enz"/>
</dbReference>
<dbReference type="KEGG" id="nja:NSJP_1236"/>
<organism evidence="7 8">
    <name type="scientific">Nitrospira japonica</name>
    <dbReference type="NCBI Taxonomy" id="1325564"/>
    <lineage>
        <taxon>Bacteria</taxon>
        <taxon>Pseudomonadati</taxon>
        <taxon>Nitrospirota</taxon>
        <taxon>Nitrospiria</taxon>
        <taxon>Nitrospirales</taxon>
        <taxon>Nitrospiraceae</taxon>
        <taxon>Nitrospira</taxon>
    </lineage>
</organism>
<dbReference type="Gene3D" id="1.10.443.10">
    <property type="entry name" value="Intergrase catalytic core"/>
    <property type="match status" value="1"/>
</dbReference>
<dbReference type="PANTHER" id="PTHR30349">
    <property type="entry name" value="PHAGE INTEGRASE-RELATED"/>
    <property type="match status" value="1"/>
</dbReference>
<dbReference type="PROSITE" id="PS51898">
    <property type="entry name" value="TYR_RECOMBINASE"/>
    <property type="match status" value="1"/>
</dbReference>
<evidence type="ECO:0000313" key="8">
    <source>
        <dbReference type="Proteomes" id="UP000192042"/>
    </source>
</evidence>
<keyword evidence="3" id="KW-0233">DNA recombination</keyword>
<sequence>MRGHLFQRNPEKNPRSWTIVLDVGRKVDPLTGRTKRVQMWKTVQGTKKEAQAELASMLHNLHRGQVVSPSKMTLSEWFDEWMKSAIKPNKRLRTCETYQNVIERHLKLALGQYRLGDLRASHIQHYYQSCKLAPATVSQHHTILHSALKAAVMQDLIPRNAASLVIGKPKRQTDHEDLTANCWDGPEAKAFLMAAKAGSAQDAAFYATALDGGARKAELCGLRWSDLDLEKKTLSIARQLVKIGKKDALPLFGPTKNGKARTVDLDERTIELLRRHKAQQAERRLLLGTSYQDHGLIFARDFGRPLPMNNLGERGFARLIKAAAIKRITFHGLRHTCATLLLQAGVPVKVVSERLGHKRIEITLNVYAHALPSMQQDAAVKLGRLLHG</sequence>
<proteinExistence type="predicted"/>
<gene>
    <name evidence="7" type="ORF">NSJP_1236</name>
</gene>
<dbReference type="AlphaFoldDB" id="A0A1W1I328"/>
<dbReference type="InterPro" id="IPR010998">
    <property type="entry name" value="Integrase_recombinase_N"/>
</dbReference>
<evidence type="ECO:0000256" key="1">
    <source>
        <dbReference type="ARBA" id="ARBA00022908"/>
    </source>
</evidence>
<dbReference type="OrthoDB" id="9803188at2"/>
<dbReference type="GO" id="GO:0015074">
    <property type="term" value="P:DNA integration"/>
    <property type="evidence" value="ECO:0007669"/>
    <property type="project" value="UniProtKB-KW"/>
</dbReference>
<dbReference type="InterPro" id="IPR044068">
    <property type="entry name" value="CB"/>
</dbReference>
<keyword evidence="2 4" id="KW-0238">DNA-binding</keyword>
<evidence type="ECO:0000259" key="5">
    <source>
        <dbReference type="PROSITE" id="PS51898"/>
    </source>
</evidence>
<evidence type="ECO:0000313" key="7">
    <source>
        <dbReference type="EMBL" id="SLM47408.1"/>
    </source>
</evidence>
<dbReference type="Pfam" id="PF14659">
    <property type="entry name" value="Phage_int_SAM_3"/>
    <property type="match status" value="1"/>
</dbReference>
<dbReference type="InterPro" id="IPR013762">
    <property type="entry name" value="Integrase-like_cat_sf"/>
</dbReference>
<keyword evidence="1" id="KW-0229">DNA integration</keyword>
<dbReference type="Pfam" id="PF00589">
    <property type="entry name" value="Phage_integrase"/>
    <property type="match status" value="1"/>
</dbReference>
<evidence type="ECO:0000259" key="6">
    <source>
        <dbReference type="PROSITE" id="PS51900"/>
    </source>
</evidence>
<protein>
    <submittedName>
        <fullName evidence="7">Putative Phage integrase family site-specific recombinase</fullName>
    </submittedName>
</protein>